<sequence>MFSAASMRLVVPGCVGDVRSMPAVRLLLIVTAMALYLTMGKSESFSNARGSRGTRDGGTFGQIEDGLSQRPPLFSRKVRGALGLDLWEFGEVIPPPIGRQSLVGYTAGAGQVRLAIWETGASSPLGVFLRDEIRSEEIRRRRVTDVAQRVAELKCQWAGQIARRTDGRWDSKLLE</sequence>
<gene>
    <name evidence="1" type="primary">jg16062</name>
    <name evidence="1" type="ORF">PAEG_LOCUS27336</name>
</gene>
<comment type="caution">
    <text evidence="1">The sequence shown here is derived from an EMBL/GenBank/DDBJ whole genome shotgun (WGS) entry which is preliminary data.</text>
</comment>
<proteinExistence type="predicted"/>
<evidence type="ECO:0000313" key="1">
    <source>
        <dbReference type="EMBL" id="CAH2269038.1"/>
    </source>
</evidence>
<name>A0A8S4SPI8_9NEOP</name>
<dbReference type="EMBL" id="CAKXAJ010026487">
    <property type="protein sequence ID" value="CAH2269038.1"/>
    <property type="molecule type" value="Genomic_DNA"/>
</dbReference>
<keyword evidence="2" id="KW-1185">Reference proteome</keyword>
<organism evidence="1 2">
    <name type="scientific">Pararge aegeria aegeria</name>
    <dbReference type="NCBI Taxonomy" id="348720"/>
    <lineage>
        <taxon>Eukaryota</taxon>
        <taxon>Metazoa</taxon>
        <taxon>Ecdysozoa</taxon>
        <taxon>Arthropoda</taxon>
        <taxon>Hexapoda</taxon>
        <taxon>Insecta</taxon>
        <taxon>Pterygota</taxon>
        <taxon>Neoptera</taxon>
        <taxon>Endopterygota</taxon>
        <taxon>Lepidoptera</taxon>
        <taxon>Glossata</taxon>
        <taxon>Ditrysia</taxon>
        <taxon>Papilionoidea</taxon>
        <taxon>Nymphalidae</taxon>
        <taxon>Satyrinae</taxon>
        <taxon>Satyrini</taxon>
        <taxon>Parargina</taxon>
        <taxon>Pararge</taxon>
    </lineage>
</organism>
<dbReference type="Proteomes" id="UP000838756">
    <property type="component" value="Unassembled WGS sequence"/>
</dbReference>
<dbReference type="OrthoDB" id="6722453at2759"/>
<dbReference type="AlphaFoldDB" id="A0A8S4SPI8"/>
<reference evidence="1" key="1">
    <citation type="submission" date="2022-03" db="EMBL/GenBank/DDBJ databases">
        <authorList>
            <person name="Lindestad O."/>
        </authorList>
    </citation>
    <scope>NUCLEOTIDE SEQUENCE</scope>
</reference>
<protein>
    <submittedName>
        <fullName evidence="1">Jg16062 protein</fullName>
    </submittedName>
</protein>
<accession>A0A8S4SPI8</accession>
<evidence type="ECO:0000313" key="2">
    <source>
        <dbReference type="Proteomes" id="UP000838756"/>
    </source>
</evidence>